<feature type="region of interest" description="Disordered" evidence="1">
    <location>
        <begin position="409"/>
        <end position="512"/>
    </location>
</feature>
<accession>A0A0S4JSN3</accession>
<feature type="compositionally biased region" description="Low complexity" evidence="1">
    <location>
        <begin position="492"/>
        <end position="512"/>
    </location>
</feature>
<dbReference type="PROSITE" id="PS51411">
    <property type="entry name" value="PSP1_C"/>
    <property type="match status" value="1"/>
</dbReference>
<dbReference type="VEuPathDB" id="TriTrypDB:BSAL_45190"/>
<feature type="compositionally biased region" description="Polar residues" evidence="1">
    <location>
        <begin position="471"/>
        <end position="491"/>
    </location>
</feature>
<sequence length="512" mass="57196">MYRRGDHTHNSNDPAWHCTAAAPCPVEPYSPLTIGAGSSIAPAASNNSNSNSIVLATSVSHPLIIQEAHRRVPTPTPVAPTPHDHTTSGLSSFPLSVHHPTPSFQNQQDGLPTSLNGIVVYRNNNAQQLFSAPAATGGSLCEDEEDDRNDSQDESQQVGGAHYTNEDGCFRMHAGSMHHALVRFKFSEDVYVVPLCDRRGLCVGDLVVVEGDRGENIGQVAADVSDQHDQDDMSQKQIIRRALNKDRKKYYHARRKDALASKAAQQIVQDFHLRMHVLDAEFQSDLMKLTIYFRSLGTSGEAIDFREIQRGLFKQFRCRIWLLNWDEDRNLQRLVSKQLLSLTGKQQSNMTNAVTDAPQQHAQSAMEESGRGAFFVKAEASLPQMRGATPPPAAPAMFQMHIPPTHQHLHNSIAKNSNDGYAMYPPPRAAAPLPARQSQFQQHDFQPYQEQPHSMAPTDPHIRYNNNNNNFHQMQQRQQPSYHNVSHHSGGQQQNFPQQPSAQQPSFFAPRR</sequence>
<dbReference type="InterPro" id="IPR007557">
    <property type="entry name" value="PSP1_C"/>
</dbReference>
<organism evidence="3 4">
    <name type="scientific">Bodo saltans</name>
    <name type="common">Flagellated protozoan</name>
    <dbReference type="NCBI Taxonomy" id="75058"/>
    <lineage>
        <taxon>Eukaryota</taxon>
        <taxon>Discoba</taxon>
        <taxon>Euglenozoa</taxon>
        <taxon>Kinetoplastea</taxon>
        <taxon>Metakinetoplastina</taxon>
        <taxon>Eubodonida</taxon>
        <taxon>Bodonidae</taxon>
        <taxon>Bodo</taxon>
    </lineage>
</organism>
<feature type="compositionally biased region" description="Polar residues" evidence="1">
    <location>
        <begin position="437"/>
        <end position="452"/>
    </location>
</feature>
<keyword evidence="4" id="KW-1185">Reference proteome</keyword>
<dbReference type="PANTHER" id="PTHR43830">
    <property type="entry name" value="PROTEIN PSP1"/>
    <property type="match status" value="1"/>
</dbReference>
<dbReference type="OrthoDB" id="243127at2759"/>
<gene>
    <name evidence="3" type="ORF">BSAL_45190</name>
</gene>
<dbReference type="InterPro" id="IPR047767">
    <property type="entry name" value="PSP1-like"/>
</dbReference>
<dbReference type="Proteomes" id="UP000051952">
    <property type="component" value="Unassembled WGS sequence"/>
</dbReference>
<feature type="region of interest" description="Disordered" evidence="1">
    <location>
        <begin position="136"/>
        <end position="162"/>
    </location>
</feature>
<proteinExistence type="predicted"/>
<evidence type="ECO:0000313" key="3">
    <source>
        <dbReference type="EMBL" id="CUG93828.1"/>
    </source>
</evidence>
<protein>
    <submittedName>
        <fullName evidence="3">Signal peptidase, putative</fullName>
    </submittedName>
</protein>
<evidence type="ECO:0000259" key="2">
    <source>
        <dbReference type="PROSITE" id="PS51411"/>
    </source>
</evidence>
<name>A0A0S4JSN3_BODSA</name>
<evidence type="ECO:0000313" key="4">
    <source>
        <dbReference type="Proteomes" id="UP000051952"/>
    </source>
</evidence>
<dbReference type="GO" id="GO:0005737">
    <property type="term" value="C:cytoplasm"/>
    <property type="evidence" value="ECO:0007669"/>
    <property type="project" value="TreeGrafter"/>
</dbReference>
<feature type="domain" description="PSP1 C-terminal" evidence="2">
    <location>
        <begin position="236"/>
        <end position="325"/>
    </location>
</feature>
<reference evidence="4" key="1">
    <citation type="submission" date="2015-09" db="EMBL/GenBank/DDBJ databases">
        <authorList>
            <consortium name="Pathogen Informatics"/>
        </authorList>
    </citation>
    <scope>NUCLEOTIDE SEQUENCE [LARGE SCALE GENOMIC DNA]</scope>
    <source>
        <strain evidence="4">Lake Konstanz</strain>
    </source>
</reference>
<evidence type="ECO:0000256" key="1">
    <source>
        <dbReference type="SAM" id="MobiDB-lite"/>
    </source>
</evidence>
<dbReference type="EMBL" id="CYKH01002199">
    <property type="protein sequence ID" value="CUG93828.1"/>
    <property type="molecule type" value="Genomic_DNA"/>
</dbReference>
<dbReference type="PANTHER" id="PTHR43830:SF4">
    <property type="entry name" value="PSP1 C-TERMINAL DOMAIN-CONTAINING PROTEIN"/>
    <property type="match status" value="1"/>
</dbReference>
<dbReference type="AlphaFoldDB" id="A0A0S4JSN3"/>
<dbReference type="Pfam" id="PF04468">
    <property type="entry name" value="PSP1"/>
    <property type="match status" value="1"/>
</dbReference>